<dbReference type="AlphaFoldDB" id="A0AAV6MPR7"/>
<name>A0AAV6MPR7_9ROSI</name>
<evidence type="ECO:0000259" key="1">
    <source>
        <dbReference type="Pfam" id="PF16679"/>
    </source>
</evidence>
<dbReference type="PANTHER" id="PTHR28637:SF13">
    <property type="entry name" value="EXPRESSED PROTEIN"/>
    <property type="match status" value="1"/>
</dbReference>
<organism evidence="2 3">
    <name type="scientific">Cucurbita argyrosperma subsp. sororia</name>
    <dbReference type="NCBI Taxonomy" id="37648"/>
    <lineage>
        <taxon>Eukaryota</taxon>
        <taxon>Viridiplantae</taxon>
        <taxon>Streptophyta</taxon>
        <taxon>Embryophyta</taxon>
        <taxon>Tracheophyta</taxon>
        <taxon>Spermatophyta</taxon>
        <taxon>Magnoliopsida</taxon>
        <taxon>eudicotyledons</taxon>
        <taxon>Gunneridae</taxon>
        <taxon>Pentapetalae</taxon>
        <taxon>rosids</taxon>
        <taxon>fabids</taxon>
        <taxon>Cucurbitales</taxon>
        <taxon>Cucurbitaceae</taxon>
        <taxon>Cucurbiteae</taxon>
        <taxon>Cucurbita</taxon>
    </lineage>
</organism>
<dbReference type="GO" id="GO:0005634">
    <property type="term" value="C:nucleus"/>
    <property type="evidence" value="ECO:0007669"/>
    <property type="project" value="TreeGrafter"/>
</dbReference>
<comment type="caution">
    <text evidence="2">The sequence shown here is derived from an EMBL/GenBank/DDBJ whole genome shotgun (WGS) entry which is preliminary data.</text>
</comment>
<proteinExistence type="predicted"/>
<dbReference type="InterPro" id="IPR045173">
    <property type="entry name" value="Cdt1"/>
</dbReference>
<sequence length="150" mass="16668">MTQTPEQLTPKKSMLPSSYVKTRKPANVGRLCKAAKRVHDLSAMEGDNGALRLGVAEKKASVDVKNVVRVVYNIFKSVNCASINKEELVHEIMMSSLDINERSEVEEQIEQLHELVPNWISKNLTPSGDVTFSIDPMEDLESVVARTACI</sequence>
<dbReference type="EMBL" id="JAGKQH010000013">
    <property type="protein sequence ID" value="KAG6584288.1"/>
    <property type="molecule type" value="Genomic_DNA"/>
</dbReference>
<dbReference type="Pfam" id="PF16679">
    <property type="entry name" value="CDT1_C"/>
    <property type="match status" value="1"/>
</dbReference>
<dbReference type="GO" id="GO:0003677">
    <property type="term" value="F:DNA binding"/>
    <property type="evidence" value="ECO:0007669"/>
    <property type="project" value="InterPro"/>
</dbReference>
<dbReference type="GO" id="GO:0071163">
    <property type="term" value="P:DNA replication preinitiation complex assembly"/>
    <property type="evidence" value="ECO:0007669"/>
    <property type="project" value="InterPro"/>
</dbReference>
<dbReference type="PANTHER" id="PTHR28637">
    <property type="entry name" value="DNA REPLICATION FACTOR CDT1"/>
    <property type="match status" value="1"/>
</dbReference>
<dbReference type="GO" id="GO:0000076">
    <property type="term" value="P:DNA replication checkpoint signaling"/>
    <property type="evidence" value="ECO:0007669"/>
    <property type="project" value="TreeGrafter"/>
</dbReference>
<evidence type="ECO:0000313" key="2">
    <source>
        <dbReference type="EMBL" id="KAG6584288.1"/>
    </source>
</evidence>
<protein>
    <submittedName>
        <fullName evidence="2">CDT1-like protein b</fullName>
    </submittedName>
</protein>
<dbReference type="InterPro" id="IPR032054">
    <property type="entry name" value="Cdt1_C"/>
</dbReference>
<dbReference type="Proteomes" id="UP000685013">
    <property type="component" value="Chromosome 13"/>
</dbReference>
<keyword evidence="3" id="KW-1185">Reference proteome</keyword>
<feature type="domain" description="DNA replication factor Cdt1 C-terminal" evidence="1">
    <location>
        <begin position="60"/>
        <end position="121"/>
    </location>
</feature>
<dbReference type="GO" id="GO:0070182">
    <property type="term" value="F:DNA polymerase binding"/>
    <property type="evidence" value="ECO:0007669"/>
    <property type="project" value="TreeGrafter"/>
</dbReference>
<feature type="non-terminal residue" evidence="2">
    <location>
        <position position="1"/>
    </location>
</feature>
<dbReference type="GO" id="GO:0000278">
    <property type="term" value="P:mitotic cell cycle"/>
    <property type="evidence" value="ECO:0007669"/>
    <property type="project" value="TreeGrafter"/>
</dbReference>
<evidence type="ECO:0000313" key="3">
    <source>
        <dbReference type="Proteomes" id="UP000685013"/>
    </source>
</evidence>
<gene>
    <name evidence="2" type="primary">CDT1B</name>
    <name evidence="2" type="ORF">SDJN03_20220</name>
</gene>
<reference evidence="2 3" key="1">
    <citation type="journal article" date="2021" name="Hortic Res">
        <title>The domestication of Cucurbita argyrosperma as revealed by the genome of its wild relative.</title>
        <authorList>
            <person name="Barrera-Redondo J."/>
            <person name="Sanchez-de la Vega G."/>
            <person name="Aguirre-Liguori J.A."/>
            <person name="Castellanos-Morales G."/>
            <person name="Gutierrez-Guerrero Y.T."/>
            <person name="Aguirre-Dugua X."/>
            <person name="Aguirre-Planter E."/>
            <person name="Tenaillon M.I."/>
            <person name="Lira-Saade R."/>
            <person name="Eguiarte L.E."/>
        </authorList>
    </citation>
    <scope>NUCLEOTIDE SEQUENCE [LARGE SCALE GENOMIC DNA]</scope>
    <source>
        <strain evidence="2">JBR-2021</strain>
    </source>
</reference>
<dbReference type="GO" id="GO:0030174">
    <property type="term" value="P:regulation of DNA-templated DNA replication initiation"/>
    <property type="evidence" value="ECO:0007669"/>
    <property type="project" value="InterPro"/>
</dbReference>
<accession>A0AAV6MPR7</accession>